<dbReference type="Proteomes" id="UP000267606">
    <property type="component" value="Unassembled WGS sequence"/>
</dbReference>
<evidence type="ECO:0000313" key="2">
    <source>
        <dbReference type="Proteomes" id="UP000267606"/>
    </source>
</evidence>
<protein>
    <submittedName>
        <fullName evidence="3">DUF1758 domain-containing protein</fullName>
    </submittedName>
</protein>
<name>A0A183I362_9BILA</name>
<evidence type="ECO:0000313" key="1">
    <source>
        <dbReference type="EMBL" id="VDP15778.1"/>
    </source>
</evidence>
<dbReference type="EMBL" id="UZAJ01040643">
    <property type="protein sequence ID" value="VDP15778.1"/>
    <property type="molecule type" value="Genomic_DNA"/>
</dbReference>
<organism evidence="3">
    <name type="scientific">Onchocerca flexuosa</name>
    <dbReference type="NCBI Taxonomy" id="387005"/>
    <lineage>
        <taxon>Eukaryota</taxon>
        <taxon>Metazoa</taxon>
        <taxon>Ecdysozoa</taxon>
        <taxon>Nematoda</taxon>
        <taxon>Chromadorea</taxon>
        <taxon>Rhabditida</taxon>
        <taxon>Spirurina</taxon>
        <taxon>Spiruromorpha</taxon>
        <taxon>Filarioidea</taxon>
        <taxon>Onchocercidae</taxon>
        <taxon>Onchocerca</taxon>
    </lineage>
</organism>
<evidence type="ECO:0000313" key="3">
    <source>
        <dbReference type="WBParaSite" id="OFLC_0001418201-mRNA-1"/>
    </source>
</evidence>
<dbReference type="AlphaFoldDB" id="A0A183I362"/>
<keyword evidence="2" id="KW-1185">Reference proteome</keyword>
<proteinExistence type="predicted"/>
<reference evidence="3" key="1">
    <citation type="submission" date="2016-06" db="UniProtKB">
        <authorList>
            <consortium name="WormBaseParasite"/>
        </authorList>
    </citation>
    <scope>IDENTIFICATION</scope>
</reference>
<sequence length="197" mass="23280">MRKRSCFYCKGPNNTALCCITCGLQTIESKEQKSNVIISYLITRKRDSDDKEVPLLCNEGKVSKLNMPETTERVLDFLRLVRKCLTYERDQTDRLELKRTKEEMITIVTFKTKIRNHIFSTKVKFEIKTLESRIIIVEAYVVDQLTNELRMIKTNYKNLPVMVKQEQLDNRDECWKKHDILIGANYFLDLIQFDSII</sequence>
<accession>A0A183I362</accession>
<dbReference type="STRING" id="387005.A0A183I362"/>
<gene>
    <name evidence="1" type="ORF">OFLC_LOCUS14174</name>
</gene>
<dbReference type="WBParaSite" id="OFLC_0001418201-mRNA-1">
    <property type="protein sequence ID" value="OFLC_0001418201-mRNA-1"/>
    <property type="gene ID" value="OFLC_0001418201"/>
</dbReference>
<reference evidence="1 2" key="2">
    <citation type="submission" date="2018-11" db="EMBL/GenBank/DDBJ databases">
        <authorList>
            <consortium name="Pathogen Informatics"/>
        </authorList>
    </citation>
    <scope>NUCLEOTIDE SEQUENCE [LARGE SCALE GENOMIC DNA]</scope>
</reference>